<dbReference type="PANTHER" id="PTHR30481">
    <property type="entry name" value="DNA ADENINE METHYLASE"/>
    <property type="match status" value="1"/>
</dbReference>
<evidence type="ECO:0000256" key="4">
    <source>
        <dbReference type="ARBA" id="ARBA00022679"/>
    </source>
</evidence>
<dbReference type="GO" id="GO:0006298">
    <property type="term" value="P:mismatch repair"/>
    <property type="evidence" value="ECO:0007669"/>
    <property type="project" value="TreeGrafter"/>
</dbReference>
<name>A0A8S5QJR1_9CAUD</name>
<evidence type="ECO:0000256" key="3">
    <source>
        <dbReference type="ARBA" id="ARBA00022603"/>
    </source>
</evidence>
<evidence type="ECO:0000256" key="1">
    <source>
        <dbReference type="ARBA" id="ARBA00006594"/>
    </source>
</evidence>
<organism evidence="7">
    <name type="scientific">Myoviridae sp. ctitt1</name>
    <dbReference type="NCBI Taxonomy" id="2825157"/>
    <lineage>
        <taxon>Viruses</taxon>
        <taxon>Duplodnaviria</taxon>
        <taxon>Heunggongvirae</taxon>
        <taxon>Uroviricota</taxon>
        <taxon>Caudoviricetes</taxon>
    </lineage>
</organism>
<comment type="catalytic activity">
    <reaction evidence="6">
        <text>a 2'-deoxyadenosine in DNA + S-adenosyl-L-methionine = an N(6)-methyl-2'-deoxyadenosine in DNA + S-adenosyl-L-homocysteine + H(+)</text>
        <dbReference type="Rhea" id="RHEA:15197"/>
        <dbReference type="Rhea" id="RHEA-COMP:12418"/>
        <dbReference type="Rhea" id="RHEA-COMP:12419"/>
        <dbReference type="ChEBI" id="CHEBI:15378"/>
        <dbReference type="ChEBI" id="CHEBI:57856"/>
        <dbReference type="ChEBI" id="CHEBI:59789"/>
        <dbReference type="ChEBI" id="CHEBI:90615"/>
        <dbReference type="ChEBI" id="CHEBI:90616"/>
        <dbReference type="EC" id="2.1.1.72"/>
    </reaction>
</comment>
<dbReference type="GO" id="GO:1904047">
    <property type="term" value="F:S-adenosyl-L-methionine binding"/>
    <property type="evidence" value="ECO:0007669"/>
    <property type="project" value="TreeGrafter"/>
</dbReference>
<dbReference type="InterPro" id="IPR029063">
    <property type="entry name" value="SAM-dependent_MTases_sf"/>
</dbReference>
<dbReference type="EC" id="2.1.1.72" evidence="2"/>
<comment type="similarity">
    <text evidence="1">Belongs to the N(4)/N(6)-methyltransferase family.</text>
</comment>
<accession>A0A8S5QJR1</accession>
<dbReference type="SUPFAM" id="SSF53335">
    <property type="entry name" value="S-adenosyl-L-methionine-dependent methyltransferases"/>
    <property type="match status" value="1"/>
</dbReference>
<dbReference type="InterPro" id="IPR002052">
    <property type="entry name" value="DNA_methylase_N6_adenine_CS"/>
</dbReference>
<dbReference type="GO" id="GO:0043565">
    <property type="term" value="F:sequence-specific DNA binding"/>
    <property type="evidence" value="ECO:0007669"/>
    <property type="project" value="TreeGrafter"/>
</dbReference>
<reference evidence="7" key="1">
    <citation type="journal article" date="2021" name="Proc. Natl. Acad. Sci. U.S.A.">
        <title>A Catalog of Tens of Thousands of Viruses from Human Metagenomes Reveals Hidden Associations with Chronic Diseases.</title>
        <authorList>
            <person name="Tisza M.J."/>
            <person name="Buck C.B."/>
        </authorList>
    </citation>
    <scope>NUCLEOTIDE SEQUENCE</scope>
    <source>
        <strain evidence="7">Ctitt1</strain>
    </source>
</reference>
<dbReference type="PRINTS" id="PR00505">
    <property type="entry name" value="D12N6MTFRASE"/>
</dbReference>
<dbReference type="GO" id="GO:0032259">
    <property type="term" value="P:methylation"/>
    <property type="evidence" value="ECO:0007669"/>
    <property type="project" value="UniProtKB-KW"/>
</dbReference>
<evidence type="ECO:0000256" key="5">
    <source>
        <dbReference type="ARBA" id="ARBA00022691"/>
    </source>
</evidence>
<proteinExistence type="inferred from homology"/>
<evidence type="ECO:0000313" key="7">
    <source>
        <dbReference type="EMBL" id="DAE19495.1"/>
    </source>
</evidence>
<protein>
    <recommendedName>
        <fullName evidence="2">site-specific DNA-methyltransferase (adenine-specific)</fullName>
        <ecNumber evidence="2">2.1.1.72</ecNumber>
    </recommendedName>
</protein>
<dbReference type="PANTHER" id="PTHR30481:SF3">
    <property type="entry name" value="DNA ADENINE METHYLASE"/>
    <property type="match status" value="1"/>
</dbReference>
<dbReference type="NCBIfam" id="TIGR00571">
    <property type="entry name" value="dam"/>
    <property type="match status" value="1"/>
</dbReference>
<dbReference type="EMBL" id="BK015676">
    <property type="protein sequence ID" value="DAE19495.1"/>
    <property type="molecule type" value="Genomic_DNA"/>
</dbReference>
<dbReference type="GO" id="GO:0009307">
    <property type="term" value="P:DNA restriction-modification system"/>
    <property type="evidence" value="ECO:0007669"/>
    <property type="project" value="InterPro"/>
</dbReference>
<dbReference type="PROSITE" id="PS00092">
    <property type="entry name" value="N6_MTASE"/>
    <property type="match status" value="1"/>
</dbReference>
<dbReference type="InterPro" id="IPR023095">
    <property type="entry name" value="Ade_MeTrfase_dom_2"/>
</dbReference>
<dbReference type="PIRSF" id="PIRSF000398">
    <property type="entry name" value="M_m6A_EcoRV"/>
    <property type="match status" value="1"/>
</dbReference>
<dbReference type="InterPro" id="IPR012263">
    <property type="entry name" value="M_m6A_EcoRV"/>
</dbReference>
<dbReference type="GO" id="GO:0009007">
    <property type="term" value="F:site-specific DNA-methyltransferase (adenine-specific) activity"/>
    <property type="evidence" value="ECO:0007669"/>
    <property type="project" value="UniProtKB-EC"/>
</dbReference>
<evidence type="ECO:0000256" key="2">
    <source>
        <dbReference type="ARBA" id="ARBA00011900"/>
    </source>
</evidence>
<keyword evidence="5" id="KW-0949">S-adenosyl-L-methionine</keyword>
<dbReference type="Gene3D" id="1.10.1020.10">
    <property type="entry name" value="Adenine-specific Methyltransferase, Domain 2"/>
    <property type="match status" value="1"/>
</dbReference>
<dbReference type="Pfam" id="PF02086">
    <property type="entry name" value="MethyltransfD12"/>
    <property type="match status" value="1"/>
</dbReference>
<dbReference type="Gene3D" id="3.40.50.150">
    <property type="entry name" value="Vaccinia Virus protein VP39"/>
    <property type="match status" value="1"/>
</dbReference>
<evidence type="ECO:0000256" key="6">
    <source>
        <dbReference type="ARBA" id="ARBA00047942"/>
    </source>
</evidence>
<dbReference type="InterPro" id="IPR012327">
    <property type="entry name" value="MeTrfase_D12"/>
</dbReference>
<sequence>MIRPFLKWAGGKTRALPELLPHLPKGYCLMEPFVGGGSVFLNTSYDKYVLADINSDLINTYENVKHRTNLFIDVARELFKEGNSKEYYLKIRKEFNELNTSYHECGRRPLSLRLSLMQSARFLYLNRHGYNGVCRYNNKLEYNVPFGQHKTAPYFPEEEIRRFAEKANDTNAVFLNLNFDDTLSMLTFGPNLVIYCDPPYLPASETADFTTYYGQRFSRDDHCRLVQKLLEISARGAAKVVISNSDTPAAREIYVSFTFQEINVQRSVSANTSKRATAKEVIGYIPHCEYCGGRLITGRPCSCDTQRRTVWGCPDGGCGACDSVDLCASAGSEFYDQD</sequence>
<keyword evidence="3 7" id="KW-0489">Methyltransferase</keyword>
<keyword evidence="4" id="KW-0808">Transferase</keyword>